<evidence type="ECO:0000256" key="3">
    <source>
        <dbReference type="ARBA" id="ARBA00023125"/>
    </source>
</evidence>
<evidence type="ECO:0000313" key="6">
    <source>
        <dbReference type="EMBL" id="MBA4494831.1"/>
    </source>
</evidence>
<protein>
    <submittedName>
        <fullName evidence="6">Methyltransferase domain-containing protein</fullName>
    </submittedName>
</protein>
<dbReference type="Gene3D" id="3.40.50.150">
    <property type="entry name" value="Vaccinia Virus protein VP39"/>
    <property type="match status" value="1"/>
</dbReference>
<keyword evidence="1" id="KW-0678">Repressor</keyword>
<feature type="domain" description="HTH merR-type" evidence="5">
    <location>
        <begin position="1"/>
        <end position="69"/>
    </location>
</feature>
<accession>A0A7W1WS32</accession>
<dbReference type="PANTHER" id="PTHR30204:SF69">
    <property type="entry name" value="MERR-FAMILY TRANSCRIPTIONAL REGULATOR"/>
    <property type="match status" value="1"/>
</dbReference>
<evidence type="ECO:0000259" key="5">
    <source>
        <dbReference type="PROSITE" id="PS50937"/>
    </source>
</evidence>
<keyword evidence="2" id="KW-0805">Transcription regulation</keyword>
<proteinExistence type="predicted"/>
<dbReference type="GO" id="GO:0008757">
    <property type="term" value="F:S-adenosylmethionine-dependent methyltransferase activity"/>
    <property type="evidence" value="ECO:0007669"/>
    <property type="project" value="InterPro"/>
</dbReference>
<dbReference type="InterPro" id="IPR013216">
    <property type="entry name" value="Methyltransf_11"/>
</dbReference>
<sequence>MLIQEIARRLKVTPRTIRFYEEKGLISPKKDQSNQYRIFSEKEAWRLQTIIALREVGMPIEKIKQVLDEMDKGEPEEVLYYLQLQQSVLFTEWLRMKQVLSTLDQMIHSYDSTESGSWEKLWELAEQSRHTRAERNKWEDRWNFDRQAQTYDQQVQRHSEDFDVHRDYDKGLDLVLEWTKPQPHETGLEIGVGTGNLSARFVSRGYTMKGIDQSKEMLKVCRQKVPALETRIGNFLAIPYPDQSFHFVVTSYALHHLTDDQKMMALEEMNRVLKPGGRICILDLMFEDEAARSAYLKGWLARGKEEVVRSVEDEYYADKSRLSAWLQQENFRVKTEQINDILHIVYAEGT</sequence>
<evidence type="ECO:0000313" key="7">
    <source>
        <dbReference type="Proteomes" id="UP000535491"/>
    </source>
</evidence>
<reference evidence="6 7" key="1">
    <citation type="submission" date="2020-07" db="EMBL/GenBank/DDBJ databases">
        <authorList>
            <person name="Feng H."/>
        </authorList>
    </citation>
    <scope>NUCLEOTIDE SEQUENCE [LARGE SCALE GENOMIC DNA]</scope>
    <source>
        <strain evidence="7">s-10</strain>
    </source>
</reference>
<dbReference type="GO" id="GO:0003700">
    <property type="term" value="F:DNA-binding transcription factor activity"/>
    <property type="evidence" value="ECO:0007669"/>
    <property type="project" value="InterPro"/>
</dbReference>
<dbReference type="GO" id="GO:0032259">
    <property type="term" value="P:methylation"/>
    <property type="evidence" value="ECO:0007669"/>
    <property type="project" value="UniProtKB-KW"/>
</dbReference>
<dbReference type="Gene3D" id="1.10.1660.10">
    <property type="match status" value="1"/>
</dbReference>
<dbReference type="SMART" id="SM00422">
    <property type="entry name" value="HTH_MERR"/>
    <property type="match status" value="1"/>
</dbReference>
<dbReference type="SUPFAM" id="SSF46955">
    <property type="entry name" value="Putative DNA-binding domain"/>
    <property type="match status" value="1"/>
</dbReference>
<dbReference type="EMBL" id="JACEIQ010000010">
    <property type="protein sequence ID" value="MBA4494831.1"/>
    <property type="molecule type" value="Genomic_DNA"/>
</dbReference>
<dbReference type="InterPro" id="IPR009061">
    <property type="entry name" value="DNA-bd_dom_put_sf"/>
</dbReference>
<dbReference type="SUPFAM" id="SSF53335">
    <property type="entry name" value="S-adenosyl-L-methionine-dependent methyltransferases"/>
    <property type="match status" value="1"/>
</dbReference>
<keyword evidence="6" id="KW-0489">Methyltransferase</keyword>
<dbReference type="PANTHER" id="PTHR30204">
    <property type="entry name" value="REDOX-CYCLING DRUG-SENSING TRANSCRIPTIONAL ACTIVATOR SOXR"/>
    <property type="match status" value="1"/>
</dbReference>
<dbReference type="RefSeq" id="WP_181752074.1">
    <property type="nucleotide sequence ID" value="NZ_JACEIQ010000010.1"/>
</dbReference>
<keyword evidence="6" id="KW-0808">Transferase</keyword>
<comment type="caution">
    <text evidence="6">The sequence shown here is derived from an EMBL/GenBank/DDBJ whole genome shotgun (WGS) entry which is preliminary data.</text>
</comment>
<dbReference type="CDD" id="cd00592">
    <property type="entry name" value="HTH_MerR-like"/>
    <property type="match status" value="1"/>
</dbReference>
<evidence type="ECO:0000256" key="4">
    <source>
        <dbReference type="ARBA" id="ARBA00023163"/>
    </source>
</evidence>
<dbReference type="GO" id="GO:0003677">
    <property type="term" value="F:DNA binding"/>
    <property type="evidence" value="ECO:0007669"/>
    <property type="project" value="UniProtKB-KW"/>
</dbReference>
<dbReference type="Proteomes" id="UP000535491">
    <property type="component" value="Unassembled WGS sequence"/>
</dbReference>
<name>A0A7W1WS32_9BACL</name>
<evidence type="ECO:0000256" key="2">
    <source>
        <dbReference type="ARBA" id="ARBA00023015"/>
    </source>
</evidence>
<evidence type="ECO:0000256" key="1">
    <source>
        <dbReference type="ARBA" id="ARBA00022491"/>
    </source>
</evidence>
<dbReference type="InterPro" id="IPR000551">
    <property type="entry name" value="MerR-type_HTH_dom"/>
</dbReference>
<dbReference type="Pfam" id="PF13411">
    <property type="entry name" value="MerR_1"/>
    <property type="match status" value="1"/>
</dbReference>
<dbReference type="PROSITE" id="PS50937">
    <property type="entry name" value="HTH_MERR_2"/>
    <property type="match status" value="1"/>
</dbReference>
<gene>
    <name evidence="6" type="ORF">H1191_10985</name>
</gene>
<keyword evidence="7" id="KW-1185">Reference proteome</keyword>
<organism evidence="6 7">
    <name type="scientific">Paenactinomyces guangxiensis</name>
    <dbReference type="NCBI Taxonomy" id="1490290"/>
    <lineage>
        <taxon>Bacteria</taxon>
        <taxon>Bacillati</taxon>
        <taxon>Bacillota</taxon>
        <taxon>Bacilli</taxon>
        <taxon>Bacillales</taxon>
        <taxon>Thermoactinomycetaceae</taxon>
        <taxon>Paenactinomyces</taxon>
    </lineage>
</organism>
<dbReference type="CDD" id="cd02440">
    <property type="entry name" value="AdoMet_MTases"/>
    <property type="match status" value="1"/>
</dbReference>
<dbReference type="InterPro" id="IPR047057">
    <property type="entry name" value="MerR_fam"/>
</dbReference>
<keyword evidence="4" id="KW-0804">Transcription</keyword>
<keyword evidence="3" id="KW-0238">DNA-binding</keyword>
<dbReference type="InterPro" id="IPR029063">
    <property type="entry name" value="SAM-dependent_MTases_sf"/>
</dbReference>
<dbReference type="Pfam" id="PF08241">
    <property type="entry name" value="Methyltransf_11"/>
    <property type="match status" value="1"/>
</dbReference>
<dbReference type="AlphaFoldDB" id="A0A7W1WS32"/>